<evidence type="ECO:0000313" key="1">
    <source>
        <dbReference type="EMBL" id="MCS4558806.1"/>
    </source>
</evidence>
<proteinExistence type="predicted"/>
<organism evidence="1 2">
    <name type="scientific">Shewanella electrica</name>
    <dbReference type="NCBI Taxonomy" id="515560"/>
    <lineage>
        <taxon>Bacteria</taxon>
        <taxon>Pseudomonadati</taxon>
        <taxon>Pseudomonadota</taxon>
        <taxon>Gammaproteobacteria</taxon>
        <taxon>Alteromonadales</taxon>
        <taxon>Shewanellaceae</taxon>
        <taxon>Shewanella</taxon>
    </lineage>
</organism>
<gene>
    <name evidence="1" type="ORF">L9G74_20515</name>
</gene>
<feature type="non-terminal residue" evidence="1">
    <location>
        <position position="82"/>
    </location>
</feature>
<evidence type="ECO:0000313" key="2">
    <source>
        <dbReference type="Proteomes" id="UP001201549"/>
    </source>
</evidence>
<dbReference type="Proteomes" id="UP001201549">
    <property type="component" value="Unassembled WGS sequence"/>
</dbReference>
<comment type="caution">
    <text evidence="1">The sequence shown here is derived from an EMBL/GenBank/DDBJ whole genome shotgun (WGS) entry which is preliminary data.</text>
</comment>
<dbReference type="RefSeq" id="WP_238898607.1">
    <property type="nucleotide sequence ID" value="NZ_JAKOGG010000240.1"/>
</dbReference>
<reference evidence="1 2" key="1">
    <citation type="submission" date="2022-02" db="EMBL/GenBank/DDBJ databases">
        <authorList>
            <person name="Zhuang L."/>
        </authorList>
    </citation>
    <scope>NUCLEOTIDE SEQUENCE [LARGE SCALE GENOMIC DNA]</scope>
    <source>
        <strain evidence="1 2">C32</strain>
    </source>
</reference>
<dbReference type="EMBL" id="JAKOGG010000240">
    <property type="protein sequence ID" value="MCS4558806.1"/>
    <property type="molecule type" value="Genomic_DNA"/>
</dbReference>
<name>A0ABT2FR35_9GAMM</name>
<protein>
    <submittedName>
        <fullName evidence="1">Uncharacterized protein</fullName>
    </submittedName>
</protein>
<sequence length="82" mass="9072">MKLLPCVPNWPHDLPGSLQAPPIQIPLFLLLPVQMVLKSPFLRPLWVLLPLLGLPLLLVLPRTNSVVVLPLLVDSSLCLVNK</sequence>
<accession>A0ABT2FR35</accession>
<reference evidence="2" key="2">
    <citation type="submission" date="2023-07" db="EMBL/GenBank/DDBJ databases">
        <title>Shewanella mangrovi sp. nov., an acetaldehyde- degrading bacterium isolated from mangrove sediment.</title>
        <authorList>
            <person name="Liu Y."/>
        </authorList>
    </citation>
    <scope>NUCLEOTIDE SEQUENCE [LARGE SCALE GENOMIC DNA]</scope>
    <source>
        <strain evidence="2">C32</strain>
    </source>
</reference>
<keyword evidence="2" id="KW-1185">Reference proteome</keyword>